<comment type="caution">
    <text evidence="2">The sequence shown here is derived from an EMBL/GenBank/DDBJ whole genome shotgun (WGS) entry which is preliminary data.</text>
</comment>
<dbReference type="EMBL" id="LHPI01000013">
    <property type="protein sequence ID" value="KOO06917.1"/>
    <property type="molecule type" value="Genomic_DNA"/>
</dbReference>
<name>A0A0M0HYI6_9VIBR</name>
<keyword evidence="3" id="KW-1185">Reference proteome</keyword>
<dbReference type="PATRIC" id="fig|171383.3.peg.2976"/>
<protein>
    <submittedName>
        <fullName evidence="2">Uncharacterized protein</fullName>
    </submittedName>
</protein>
<keyword evidence="1" id="KW-0732">Signal</keyword>
<evidence type="ECO:0000256" key="1">
    <source>
        <dbReference type="SAM" id="SignalP"/>
    </source>
</evidence>
<reference evidence="3" key="1">
    <citation type="submission" date="2015-08" db="EMBL/GenBank/DDBJ databases">
        <title>Vibrio galatheae sp. nov., a novel member of the Vibrionaceae family isolated from the Solomon Islands.</title>
        <authorList>
            <person name="Giubergia S."/>
            <person name="Machado H."/>
            <person name="Mateiu R.V."/>
            <person name="Gram L."/>
        </authorList>
    </citation>
    <scope>NUCLEOTIDE SEQUENCE [LARGE SCALE GENOMIC DNA]</scope>
    <source>
        <strain evidence="3">DSM 19134</strain>
    </source>
</reference>
<feature type="chain" id="PRO_5005600414" evidence="1">
    <location>
        <begin position="19"/>
        <end position="122"/>
    </location>
</feature>
<evidence type="ECO:0000313" key="3">
    <source>
        <dbReference type="Proteomes" id="UP000037530"/>
    </source>
</evidence>
<feature type="signal peptide" evidence="1">
    <location>
        <begin position="1"/>
        <end position="18"/>
    </location>
</feature>
<evidence type="ECO:0000313" key="2">
    <source>
        <dbReference type="EMBL" id="KOO06917.1"/>
    </source>
</evidence>
<dbReference type="AlphaFoldDB" id="A0A0M0HYI6"/>
<gene>
    <name evidence="2" type="ORF">AKJ31_14550</name>
</gene>
<proteinExistence type="predicted"/>
<dbReference type="Proteomes" id="UP000037530">
    <property type="component" value="Unassembled WGS sequence"/>
</dbReference>
<accession>A0A0M0HYI6</accession>
<organism evidence="2 3">
    <name type="scientific">Vibrio hepatarius</name>
    <dbReference type="NCBI Taxonomy" id="171383"/>
    <lineage>
        <taxon>Bacteria</taxon>
        <taxon>Pseudomonadati</taxon>
        <taxon>Pseudomonadota</taxon>
        <taxon>Gammaproteobacteria</taxon>
        <taxon>Vibrionales</taxon>
        <taxon>Vibrionaceae</taxon>
        <taxon>Vibrio</taxon>
        <taxon>Vibrio oreintalis group</taxon>
    </lineage>
</organism>
<sequence length="122" mass="13771">MKVILTGAILSASASVVAVSKNDTGITKVLADTAEYFMEQYPEMRRESEYFNVQLVEDFAFKATESTSLKEQKDALAYLELFNKELKSRCDEGITDERVCERLVHLKSAESMLRQLAAAKHE</sequence>